<dbReference type="GO" id="GO:0006487">
    <property type="term" value="P:protein N-linked glycosylation"/>
    <property type="evidence" value="ECO:0007669"/>
    <property type="project" value="TreeGrafter"/>
</dbReference>
<evidence type="ECO:0008006" key="4">
    <source>
        <dbReference type="Google" id="ProtNLM"/>
    </source>
</evidence>
<gene>
    <name evidence="2" type="ORF">C8A04DRAFT_39500</name>
</gene>
<dbReference type="SUPFAM" id="SSF53448">
    <property type="entry name" value="Nucleotide-diphospho-sugar transferases"/>
    <property type="match status" value="1"/>
</dbReference>
<proteinExistence type="inferred from homology"/>
<dbReference type="GeneID" id="87821225"/>
<dbReference type="Gene3D" id="3.90.550.20">
    <property type="match status" value="1"/>
</dbReference>
<dbReference type="PANTHER" id="PTHR31834">
    <property type="entry name" value="INITIATION-SPECIFIC ALPHA-1,6-MANNOSYLTRANSFERASE"/>
    <property type="match status" value="1"/>
</dbReference>
<keyword evidence="3" id="KW-1185">Reference proteome</keyword>
<reference evidence="2" key="2">
    <citation type="submission" date="2023-05" db="EMBL/GenBank/DDBJ databases">
        <authorList>
            <consortium name="Lawrence Berkeley National Laboratory"/>
            <person name="Steindorff A."/>
            <person name="Hensen N."/>
            <person name="Bonometti L."/>
            <person name="Westerberg I."/>
            <person name="Brannstrom I.O."/>
            <person name="Guillou S."/>
            <person name="Cros-Aarteil S."/>
            <person name="Calhoun S."/>
            <person name="Haridas S."/>
            <person name="Kuo A."/>
            <person name="Mondo S."/>
            <person name="Pangilinan J."/>
            <person name="Riley R."/>
            <person name="Labutti K."/>
            <person name="Andreopoulos B."/>
            <person name="Lipzen A."/>
            <person name="Chen C."/>
            <person name="Yanf M."/>
            <person name="Daum C."/>
            <person name="Ng V."/>
            <person name="Clum A."/>
            <person name="Ohm R."/>
            <person name="Martin F."/>
            <person name="Silar P."/>
            <person name="Natvig D."/>
            <person name="Lalanne C."/>
            <person name="Gautier V."/>
            <person name="Ament-Velasquez S.L."/>
            <person name="Kruys A."/>
            <person name="Hutchinson M.I."/>
            <person name="Powell A.J."/>
            <person name="Barry K."/>
            <person name="Miller A.N."/>
            <person name="Grigoriev I.V."/>
            <person name="Debuchy R."/>
            <person name="Gladieux P."/>
            <person name="Thoren M.H."/>
            <person name="Johannesson H."/>
        </authorList>
    </citation>
    <scope>NUCLEOTIDE SEQUENCE</scope>
    <source>
        <strain evidence="2">CBS 141.50</strain>
    </source>
</reference>
<evidence type="ECO:0000256" key="1">
    <source>
        <dbReference type="ARBA" id="ARBA00009003"/>
    </source>
</evidence>
<reference evidence="2" key="1">
    <citation type="journal article" date="2023" name="Mol. Phylogenet. Evol.">
        <title>Genome-scale phylogeny and comparative genomics of the fungal order Sordariales.</title>
        <authorList>
            <person name="Hensen N."/>
            <person name="Bonometti L."/>
            <person name="Westerberg I."/>
            <person name="Brannstrom I.O."/>
            <person name="Guillou S."/>
            <person name="Cros-Aarteil S."/>
            <person name="Calhoun S."/>
            <person name="Haridas S."/>
            <person name="Kuo A."/>
            <person name="Mondo S."/>
            <person name="Pangilinan J."/>
            <person name="Riley R."/>
            <person name="LaButti K."/>
            <person name="Andreopoulos B."/>
            <person name="Lipzen A."/>
            <person name="Chen C."/>
            <person name="Yan M."/>
            <person name="Daum C."/>
            <person name="Ng V."/>
            <person name="Clum A."/>
            <person name="Steindorff A."/>
            <person name="Ohm R.A."/>
            <person name="Martin F."/>
            <person name="Silar P."/>
            <person name="Natvig D.O."/>
            <person name="Lalanne C."/>
            <person name="Gautier V."/>
            <person name="Ament-Velasquez S.L."/>
            <person name="Kruys A."/>
            <person name="Hutchinson M.I."/>
            <person name="Powell A.J."/>
            <person name="Barry K."/>
            <person name="Miller A.N."/>
            <person name="Grigoriev I.V."/>
            <person name="Debuchy R."/>
            <person name="Gladieux P."/>
            <person name="Hiltunen Thoren M."/>
            <person name="Johannesson H."/>
        </authorList>
    </citation>
    <scope>NUCLEOTIDE SEQUENCE</scope>
    <source>
        <strain evidence="2">CBS 141.50</strain>
    </source>
</reference>
<comment type="similarity">
    <text evidence="1">Belongs to the glycosyltransferase 32 family.</text>
</comment>
<protein>
    <recommendedName>
        <fullName evidence="4">Initiation-specific alpha-1,6-mannosyltransferase</fullName>
    </recommendedName>
</protein>
<dbReference type="Pfam" id="PF04488">
    <property type="entry name" value="Gly_transf_sug"/>
    <property type="match status" value="1"/>
</dbReference>
<dbReference type="InterPro" id="IPR029044">
    <property type="entry name" value="Nucleotide-diphossugar_trans"/>
</dbReference>
<organism evidence="2 3">
    <name type="scientific">Dichotomopilus funicola</name>
    <dbReference type="NCBI Taxonomy" id="1934379"/>
    <lineage>
        <taxon>Eukaryota</taxon>
        <taxon>Fungi</taxon>
        <taxon>Dikarya</taxon>
        <taxon>Ascomycota</taxon>
        <taxon>Pezizomycotina</taxon>
        <taxon>Sordariomycetes</taxon>
        <taxon>Sordariomycetidae</taxon>
        <taxon>Sordariales</taxon>
        <taxon>Chaetomiaceae</taxon>
        <taxon>Dichotomopilus</taxon>
    </lineage>
</organism>
<evidence type="ECO:0000313" key="2">
    <source>
        <dbReference type="EMBL" id="KAK4140972.1"/>
    </source>
</evidence>
<dbReference type="Proteomes" id="UP001302676">
    <property type="component" value="Unassembled WGS sequence"/>
</dbReference>
<comment type="caution">
    <text evidence="2">The sequence shown here is derived from an EMBL/GenBank/DDBJ whole genome shotgun (WGS) entry which is preliminary data.</text>
</comment>
<dbReference type="RefSeq" id="XP_062634343.1">
    <property type="nucleotide sequence ID" value="XM_062784612.1"/>
</dbReference>
<dbReference type="AlphaFoldDB" id="A0AAN6UXF3"/>
<sequence length="311" mass="35165">MVLNKRVFTSRKYLRLILLATFVLTFFFGFLADVFQRAADDWATRAWPGQPHSSPIPKTLWYKLGPKGLTAEARAWTNTCIGNNTDYQVRFMTDSSADMLIQEKFGATHPDLVEIYLGLNVPILKADLFRYLVLFSEGGVYSDLDVSCEVPISEWIPLRYKAEASVVVGWEFDVGWTLPFNHQFATWIIMAKPRSSHIWAVVQDIVQSLQAKMEEKNISVEELNLQTFDDVINLTGPRRFTKSLLKSMGKAKAKQVQGILEPKLAGDVLILPGYAFAASTNFYDEDIELPPPLVTHHYAGSWRNRQGGEVA</sequence>
<dbReference type="GO" id="GO:0000136">
    <property type="term" value="C:mannan polymerase complex"/>
    <property type="evidence" value="ECO:0007669"/>
    <property type="project" value="TreeGrafter"/>
</dbReference>
<dbReference type="InterPro" id="IPR039367">
    <property type="entry name" value="Och1-like"/>
</dbReference>
<dbReference type="PANTHER" id="PTHR31834:SF8">
    <property type="entry name" value="TRANSFERASE, PUTATIVE (AFU_ORTHOLOGUE AFUA_6G14040)-RELATED"/>
    <property type="match status" value="1"/>
</dbReference>
<dbReference type="InterPro" id="IPR007577">
    <property type="entry name" value="GlycoTrfase_DXD_sugar-bd_CS"/>
</dbReference>
<dbReference type="EMBL" id="MU853620">
    <property type="protein sequence ID" value="KAK4140972.1"/>
    <property type="molecule type" value="Genomic_DNA"/>
</dbReference>
<name>A0AAN6UXF3_9PEZI</name>
<evidence type="ECO:0000313" key="3">
    <source>
        <dbReference type="Proteomes" id="UP001302676"/>
    </source>
</evidence>
<accession>A0AAN6UXF3</accession>
<dbReference type="GO" id="GO:0000009">
    <property type="term" value="F:alpha-1,6-mannosyltransferase activity"/>
    <property type="evidence" value="ECO:0007669"/>
    <property type="project" value="InterPro"/>
</dbReference>